<dbReference type="Proteomes" id="UP001596540">
    <property type="component" value="Unassembled WGS sequence"/>
</dbReference>
<reference evidence="3" key="1">
    <citation type="journal article" date="2019" name="Int. J. Syst. Evol. Microbiol.">
        <title>The Global Catalogue of Microorganisms (GCM) 10K type strain sequencing project: providing services to taxonomists for standard genome sequencing and annotation.</title>
        <authorList>
            <consortium name="The Broad Institute Genomics Platform"/>
            <consortium name="The Broad Institute Genome Sequencing Center for Infectious Disease"/>
            <person name="Wu L."/>
            <person name="Ma J."/>
        </authorList>
    </citation>
    <scope>NUCLEOTIDE SEQUENCE [LARGE SCALE GENOMIC DNA]</scope>
    <source>
        <strain evidence="3">CGMCC 4.7382</strain>
    </source>
</reference>
<accession>A0ABW2KJZ1</accession>
<organism evidence="2 3">
    <name type="scientific">Marinactinospora rubrisoli</name>
    <dbReference type="NCBI Taxonomy" id="2715399"/>
    <lineage>
        <taxon>Bacteria</taxon>
        <taxon>Bacillati</taxon>
        <taxon>Actinomycetota</taxon>
        <taxon>Actinomycetes</taxon>
        <taxon>Streptosporangiales</taxon>
        <taxon>Nocardiopsidaceae</taxon>
        <taxon>Marinactinospora</taxon>
    </lineage>
</organism>
<keyword evidence="2" id="KW-0012">Acyltransferase</keyword>
<feature type="domain" description="N-acetyltransferase" evidence="1">
    <location>
        <begin position="18"/>
        <end position="181"/>
    </location>
</feature>
<dbReference type="GO" id="GO:0016746">
    <property type="term" value="F:acyltransferase activity"/>
    <property type="evidence" value="ECO:0007669"/>
    <property type="project" value="UniProtKB-KW"/>
</dbReference>
<dbReference type="EMBL" id="JBHTBH010000008">
    <property type="protein sequence ID" value="MFC7329660.1"/>
    <property type="molecule type" value="Genomic_DNA"/>
</dbReference>
<keyword evidence="2" id="KW-0808">Transferase</keyword>
<protein>
    <submittedName>
        <fullName evidence="2">GNAT family N-acetyltransferase</fullName>
        <ecNumber evidence="2">2.3.-.-</ecNumber>
    </submittedName>
</protein>
<dbReference type="RefSeq" id="WP_379872304.1">
    <property type="nucleotide sequence ID" value="NZ_JBHTBH010000008.1"/>
</dbReference>
<evidence type="ECO:0000313" key="3">
    <source>
        <dbReference type="Proteomes" id="UP001596540"/>
    </source>
</evidence>
<sequence>MADSGAAGASATAVADGIELIRLDSTAPRIAELRAAVLRLRLAPGQRRLSGEATTTLPRADVDPNRFPFAVLRGGTPVGFGIIDLVGCLSEITPDPEHAVLLRAFYIDAGWQCQGIGRAACRALDPLVRDIAPHAREILLTVHDPNPKALRAYLAGGFEHTGRRYLGTEARPQVVLRRPVRG</sequence>
<dbReference type="InterPro" id="IPR016181">
    <property type="entry name" value="Acyl_CoA_acyltransferase"/>
</dbReference>
<evidence type="ECO:0000259" key="1">
    <source>
        <dbReference type="PROSITE" id="PS51186"/>
    </source>
</evidence>
<dbReference type="SUPFAM" id="SSF55729">
    <property type="entry name" value="Acyl-CoA N-acyltransferases (Nat)"/>
    <property type="match status" value="1"/>
</dbReference>
<dbReference type="EC" id="2.3.-.-" evidence="2"/>
<evidence type="ECO:0000313" key="2">
    <source>
        <dbReference type="EMBL" id="MFC7329660.1"/>
    </source>
</evidence>
<proteinExistence type="predicted"/>
<dbReference type="Pfam" id="PF00583">
    <property type="entry name" value="Acetyltransf_1"/>
    <property type="match status" value="1"/>
</dbReference>
<keyword evidence="3" id="KW-1185">Reference proteome</keyword>
<comment type="caution">
    <text evidence="2">The sequence shown here is derived from an EMBL/GenBank/DDBJ whole genome shotgun (WGS) entry which is preliminary data.</text>
</comment>
<dbReference type="InterPro" id="IPR000182">
    <property type="entry name" value="GNAT_dom"/>
</dbReference>
<dbReference type="CDD" id="cd04301">
    <property type="entry name" value="NAT_SF"/>
    <property type="match status" value="1"/>
</dbReference>
<name>A0ABW2KJZ1_9ACTN</name>
<dbReference type="Gene3D" id="3.40.630.30">
    <property type="match status" value="1"/>
</dbReference>
<dbReference type="PROSITE" id="PS51186">
    <property type="entry name" value="GNAT"/>
    <property type="match status" value="1"/>
</dbReference>
<gene>
    <name evidence="2" type="ORF">ACFQRF_18165</name>
</gene>